<feature type="region of interest" description="Disordered" evidence="1">
    <location>
        <begin position="25"/>
        <end position="62"/>
    </location>
</feature>
<evidence type="ECO:0000256" key="2">
    <source>
        <dbReference type="SAM" id="SignalP"/>
    </source>
</evidence>
<feature type="chain" id="PRO_5046190510" evidence="2">
    <location>
        <begin position="24"/>
        <end position="204"/>
    </location>
</feature>
<gene>
    <name evidence="3" type="ORF">LRS37_01305</name>
</gene>
<protein>
    <submittedName>
        <fullName evidence="3">DUF4309 domain-containing protein</fullName>
    </submittedName>
</protein>
<reference evidence="3 4" key="1">
    <citation type="journal article" date="2023" name="Antonie Van Leeuwenhoek">
        <title>Unveiling the genomic potential of a novel thermostable glycoside hydrolases producing Neobacillus sedimentimangrovi UE25.</title>
        <authorList>
            <person name="Ejaz U."/>
            <person name="Saleem F."/>
            <person name="Rashid R."/>
            <person name="Hasan K.A."/>
            <person name="Syed M.N."/>
            <person name="Sohail M."/>
        </authorList>
    </citation>
    <scope>NUCLEOTIDE SEQUENCE [LARGE SCALE GENOMIC DNA]</scope>
    <source>
        <strain evidence="3 4">UE25</strain>
    </source>
</reference>
<dbReference type="PROSITE" id="PS51257">
    <property type="entry name" value="PROKAR_LIPOPROTEIN"/>
    <property type="match status" value="1"/>
</dbReference>
<accession>A0ABS8QE49</accession>
<comment type="caution">
    <text evidence="3">The sequence shown here is derived from an EMBL/GenBank/DDBJ whole genome shotgun (WGS) entry which is preliminary data.</text>
</comment>
<dbReference type="RefSeq" id="WP_163183521.1">
    <property type="nucleotide sequence ID" value="NZ_JAAFZF010000021.1"/>
</dbReference>
<dbReference type="Proteomes" id="UP001162836">
    <property type="component" value="Unassembled WGS sequence"/>
</dbReference>
<feature type="signal peptide" evidence="2">
    <location>
        <begin position="1"/>
        <end position="23"/>
    </location>
</feature>
<name>A0ABS8QE49_9BACI</name>
<keyword evidence="4" id="KW-1185">Reference proteome</keyword>
<evidence type="ECO:0000256" key="1">
    <source>
        <dbReference type="SAM" id="MobiDB-lite"/>
    </source>
</evidence>
<proteinExistence type="predicted"/>
<dbReference type="EMBL" id="JAJODE010000002">
    <property type="protein sequence ID" value="MCD4837530.1"/>
    <property type="molecule type" value="Genomic_DNA"/>
</dbReference>
<feature type="compositionally biased region" description="Low complexity" evidence="1">
    <location>
        <begin position="43"/>
        <end position="62"/>
    </location>
</feature>
<organism evidence="3 4">
    <name type="scientific">Neobacillus sedimentimangrovi</name>
    <dbReference type="NCBI Taxonomy" id="2699460"/>
    <lineage>
        <taxon>Bacteria</taxon>
        <taxon>Bacillati</taxon>
        <taxon>Bacillota</taxon>
        <taxon>Bacilli</taxon>
        <taxon>Bacillales</taxon>
        <taxon>Bacillaceae</taxon>
        <taxon>Neobacillus</taxon>
    </lineage>
</organism>
<dbReference type="Pfam" id="PF14172">
    <property type="entry name" value="DUF4309"/>
    <property type="match status" value="1"/>
</dbReference>
<keyword evidence="2" id="KW-0732">Signal</keyword>
<evidence type="ECO:0000313" key="3">
    <source>
        <dbReference type="EMBL" id="MCD4837530.1"/>
    </source>
</evidence>
<evidence type="ECO:0000313" key="4">
    <source>
        <dbReference type="Proteomes" id="UP001162836"/>
    </source>
</evidence>
<sequence length="204" mass="22574">MKRIAKICFIPCLLALLVGCSNNQETQAPLTSPKHPPSINEATNPTNPSNPPSHSQQNSSNPKHTTLIQEIVTLAKVGTVKNCSFPASTTVIDEVMLYWGNPDQEDFVAGNRYFTFSSHGIVFGVNKGEQIFDVRSYSKEIQQITFDEVEKVLGKPDNVRSNSGDKIWVYHVNEKFQLKFVGSKSTIDHISVFYPAGAKNQMAG</sequence>
<dbReference type="InterPro" id="IPR025453">
    <property type="entry name" value="DUF4309"/>
</dbReference>